<organism evidence="2 3">
    <name type="scientific">Volvox africanus</name>
    <dbReference type="NCBI Taxonomy" id="51714"/>
    <lineage>
        <taxon>Eukaryota</taxon>
        <taxon>Viridiplantae</taxon>
        <taxon>Chlorophyta</taxon>
        <taxon>core chlorophytes</taxon>
        <taxon>Chlorophyceae</taxon>
        <taxon>CS clade</taxon>
        <taxon>Chlamydomonadales</taxon>
        <taxon>Volvocaceae</taxon>
        <taxon>Volvox</taxon>
    </lineage>
</organism>
<feature type="non-terminal residue" evidence="2">
    <location>
        <position position="126"/>
    </location>
</feature>
<keyword evidence="3" id="KW-1185">Reference proteome</keyword>
<evidence type="ECO:0000313" key="2">
    <source>
        <dbReference type="EMBL" id="GIL47082.1"/>
    </source>
</evidence>
<proteinExistence type="predicted"/>
<feature type="transmembrane region" description="Helical" evidence="1">
    <location>
        <begin position="47"/>
        <end position="66"/>
    </location>
</feature>
<dbReference type="Proteomes" id="UP000747399">
    <property type="component" value="Unassembled WGS sequence"/>
</dbReference>
<dbReference type="EMBL" id="BNCO01000004">
    <property type="protein sequence ID" value="GIL47082.1"/>
    <property type="molecule type" value="Genomic_DNA"/>
</dbReference>
<reference evidence="2" key="1">
    <citation type="journal article" date="2021" name="Proc. Natl. Acad. Sci. U.S.A.">
        <title>Three genomes in the algal genus Volvox reveal the fate of a haploid sex-determining region after a transition to homothallism.</title>
        <authorList>
            <person name="Yamamoto K."/>
            <person name="Hamaji T."/>
            <person name="Kawai-Toyooka H."/>
            <person name="Matsuzaki R."/>
            <person name="Takahashi F."/>
            <person name="Nishimura Y."/>
            <person name="Kawachi M."/>
            <person name="Noguchi H."/>
            <person name="Minakuchi Y."/>
            <person name="Umen J.G."/>
            <person name="Toyoda A."/>
            <person name="Nozaki H."/>
        </authorList>
    </citation>
    <scope>NUCLEOTIDE SEQUENCE</scope>
    <source>
        <strain evidence="2">NIES-3780</strain>
    </source>
</reference>
<dbReference type="AlphaFoldDB" id="A0A8J4AT29"/>
<name>A0A8J4AT29_9CHLO</name>
<keyword evidence="1" id="KW-0812">Transmembrane</keyword>
<evidence type="ECO:0000313" key="3">
    <source>
        <dbReference type="Proteomes" id="UP000747399"/>
    </source>
</evidence>
<sequence>VTTLLVLVLVLVVLVVLVEYSRRNTTEVPVRVGLLWPPVIALLPRPILVLVLDLVLVLLVACQRALHPTWQRGRLSREVHAGLGSCVACARQRGGTLRPPTAPRKLQSYATAFWPHPSLHGTCCTA</sequence>
<keyword evidence="1" id="KW-1133">Transmembrane helix</keyword>
<gene>
    <name evidence="2" type="ORF">Vafri_3990</name>
</gene>
<accession>A0A8J4AT29</accession>
<evidence type="ECO:0000256" key="1">
    <source>
        <dbReference type="SAM" id="Phobius"/>
    </source>
</evidence>
<keyword evidence="1" id="KW-0472">Membrane</keyword>
<protein>
    <submittedName>
        <fullName evidence="2">Uncharacterized protein</fullName>
    </submittedName>
</protein>
<feature type="non-terminal residue" evidence="2">
    <location>
        <position position="1"/>
    </location>
</feature>
<comment type="caution">
    <text evidence="2">The sequence shown here is derived from an EMBL/GenBank/DDBJ whole genome shotgun (WGS) entry which is preliminary data.</text>
</comment>